<evidence type="ECO:0000256" key="2">
    <source>
        <dbReference type="SAM" id="Phobius"/>
    </source>
</evidence>
<protein>
    <recommendedName>
        <fullName evidence="3">YfjL-like N-terminal domain-containing protein</fullName>
    </recommendedName>
</protein>
<feature type="domain" description="YfjL-like N-terminal" evidence="3">
    <location>
        <begin position="11"/>
        <end position="83"/>
    </location>
</feature>
<feature type="region of interest" description="Disordered" evidence="1">
    <location>
        <begin position="220"/>
        <end position="241"/>
    </location>
</feature>
<feature type="transmembrane region" description="Helical" evidence="2">
    <location>
        <begin position="12"/>
        <end position="31"/>
    </location>
</feature>
<gene>
    <name evidence="4" type="ORF">SJI18_15465</name>
</gene>
<reference evidence="4 5" key="1">
    <citation type="submission" date="2023-11" db="EMBL/GenBank/DDBJ databases">
        <title>Draft genome sequence of a psychrophilic Clostridium strain from permafrost water brine.</title>
        <authorList>
            <person name="Shcherbakova V.A."/>
            <person name="Trubitsyn V.E."/>
            <person name="Zakharyuk A.G."/>
        </authorList>
    </citation>
    <scope>NUCLEOTIDE SEQUENCE [LARGE SCALE GENOMIC DNA]</scope>
    <source>
        <strain evidence="4 5">14F</strain>
    </source>
</reference>
<evidence type="ECO:0000313" key="5">
    <source>
        <dbReference type="Proteomes" id="UP001498469"/>
    </source>
</evidence>
<dbReference type="Proteomes" id="UP001498469">
    <property type="component" value="Unassembled WGS sequence"/>
</dbReference>
<keyword evidence="2" id="KW-0812">Transmembrane</keyword>
<evidence type="ECO:0000313" key="4">
    <source>
        <dbReference type="EMBL" id="MEF2113703.1"/>
    </source>
</evidence>
<evidence type="ECO:0000256" key="1">
    <source>
        <dbReference type="SAM" id="MobiDB-lite"/>
    </source>
</evidence>
<dbReference type="EMBL" id="JAZHFS010000015">
    <property type="protein sequence ID" value="MEF2113703.1"/>
    <property type="molecule type" value="Genomic_DNA"/>
</dbReference>
<accession>A0ABU7UQY1</accession>
<feature type="compositionally biased region" description="Basic and acidic residues" evidence="1">
    <location>
        <begin position="225"/>
        <end position="241"/>
    </location>
</feature>
<dbReference type="RefSeq" id="WP_216252283.1">
    <property type="nucleotide sequence ID" value="NZ_JAZHFS010000015.1"/>
</dbReference>
<keyword evidence="2" id="KW-1133">Transmembrane helix</keyword>
<keyword evidence="5" id="KW-1185">Reference proteome</keyword>
<keyword evidence="2" id="KW-0472">Membrane</keyword>
<name>A0ABU7UQY1_9CLOT</name>
<evidence type="ECO:0000259" key="3">
    <source>
        <dbReference type="Pfam" id="PF25425"/>
    </source>
</evidence>
<proteinExistence type="predicted"/>
<dbReference type="Pfam" id="PF25425">
    <property type="entry name" value="YfjL_N"/>
    <property type="match status" value="1"/>
</dbReference>
<organism evidence="4 5">
    <name type="scientific">Clostridium frigoriphilum</name>
    <dbReference type="NCBI Taxonomy" id="443253"/>
    <lineage>
        <taxon>Bacteria</taxon>
        <taxon>Bacillati</taxon>
        <taxon>Bacillota</taxon>
        <taxon>Clostridia</taxon>
        <taxon>Eubacteriales</taxon>
        <taxon>Clostridiaceae</taxon>
        <taxon>Clostridium</taxon>
    </lineage>
</organism>
<sequence>MMDKDSKCNNIITIILVVISVFVVIFGYSIFNGIPFGKYIAKAKIENYVKQVYNITDVSIPKYNIENSDYYAIIQKNSNFEITYNLRNNTIDDERVQNAYSKQLVNEYDKLKKSYNVKIRLPFTVEIYTTIIAKGNYSRNFLKIPCYQKIDFMELANYQKISSANSIKMPAVITKDVLNKLSNVFNITSTRVRYTDLNGVYEINVIGKDKLTVDEMQKHTTKMARTSESERDRKLIHELNK</sequence>
<comment type="caution">
    <text evidence="4">The sequence shown here is derived from an EMBL/GenBank/DDBJ whole genome shotgun (WGS) entry which is preliminary data.</text>
</comment>
<dbReference type="InterPro" id="IPR057359">
    <property type="entry name" value="YfjL_N"/>
</dbReference>